<keyword evidence="2" id="KW-1185">Reference proteome</keyword>
<evidence type="ECO:0000313" key="2">
    <source>
        <dbReference type="Proteomes" id="UP001497512"/>
    </source>
</evidence>
<organism evidence="1 2">
    <name type="scientific">Sphagnum troendelagicum</name>
    <dbReference type="NCBI Taxonomy" id="128251"/>
    <lineage>
        <taxon>Eukaryota</taxon>
        <taxon>Viridiplantae</taxon>
        <taxon>Streptophyta</taxon>
        <taxon>Embryophyta</taxon>
        <taxon>Bryophyta</taxon>
        <taxon>Sphagnophytina</taxon>
        <taxon>Sphagnopsida</taxon>
        <taxon>Sphagnales</taxon>
        <taxon>Sphagnaceae</taxon>
        <taxon>Sphagnum</taxon>
    </lineage>
</organism>
<evidence type="ECO:0000313" key="1">
    <source>
        <dbReference type="EMBL" id="CAK9198043.1"/>
    </source>
</evidence>
<dbReference type="InterPro" id="IPR044651">
    <property type="entry name" value="OTSB-like"/>
</dbReference>
<dbReference type="Proteomes" id="UP001497512">
    <property type="component" value="Chromosome 12"/>
</dbReference>
<proteinExistence type="predicted"/>
<sequence>MSRKIEYAAWLKKHPSALSMFEDLMVEAKAKQVVVFLDYDGTLSPIVEDPDRAYVSDDVCQHLHAFPDKASFSDMPCTLLGSDTSLKSYFCHNYCMLVDEGSVSDDYIYFMLC</sequence>
<accession>A0ABP0TJ76</accession>
<dbReference type="InterPro" id="IPR023214">
    <property type="entry name" value="HAD_sf"/>
</dbReference>
<evidence type="ECO:0008006" key="3">
    <source>
        <dbReference type="Google" id="ProtNLM"/>
    </source>
</evidence>
<protein>
    <recommendedName>
        <fullName evidence="3">Trehalose-6-phosphate phosphatase</fullName>
    </recommendedName>
</protein>
<dbReference type="PANTHER" id="PTHR43768">
    <property type="entry name" value="TREHALOSE 6-PHOSPHATE PHOSPHATASE"/>
    <property type="match status" value="1"/>
</dbReference>
<dbReference type="PANTHER" id="PTHR43768:SF3">
    <property type="entry name" value="TREHALOSE 6-PHOSPHATE PHOSPHATASE"/>
    <property type="match status" value="1"/>
</dbReference>
<reference evidence="1" key="1">
    <citation type="submission" date="2024-02" db="EMBL/GenBank/DDBJ databases">
        <authorList>
            <consortium name="ELIXIR-Norway"/>
            <consortium name="Elixir Norway"/>
        </authorList>
    </citation>
    <scope>NUCLEOTIDE SEQUENCE</scope>
</reference>
<name>A0ABP0TJ76_9BRYO</name>
<dbReference type="EMBL" id="OZ019904">
    <property type="protein sequence ID" value="CAK9198043.1"/>
    <property type="molecule type" value="Genomic_DNA"/>
</dbReference>
<dbReference type="Gene3D" id="3.40.50.1000">
    <property type="entry name" value="HAD superfamily/HAD-like"/>
    <property type="match status" value="1"/>
</dbReference>
<gene>
    <name evidence="1" type="ORF">CSSPTR1EN2_LOCUS4239</name>
</gene>